<dbReference type="Gene3D" id="1.10.260.40">
    <property type="entry name" value="lambda repressor-like DNA-binding domains"/>
    <property type="match status" value="1"/>
</dbReference>
<dbReference type="Gene3D" id="3.40.50.2300">
    <property type="match status" value="2"/>
</dbReference>
<dbReference type="SUPFAM" id="SSF53822">
    <property type="entry name" value="Periplasmic binding protein-like I"/>
    <property type="match status" value="1"/>
</dbReference>
<gene>
    <name evidence="5" type="ORF">H9811_08035</name>
</gene>
<reference evidence="5" key="2">
    <citation type="submission" date="2021-04" db="EMBL/GenBank/DDBJ databases">
        <authorList>
            <person name="Gilroy R."/>
        </authorList>
    </citation>
    <scope>NUCLEOTIDE SEQUENCE</scope>
    <source>
        <strain evidence="5">ChiSxjej1B13-11774</strain>
    </source>
</reference>
<keyword evidence="2" id="KW-0238">DNA-binding</keyword>
<dbReference type="SMART" id="SM00354">
    <property type="entry name" value="HTH_LACI"/>
    <property type="match status" value="1"/>
</dbReference>
<evidence type="ECO:0000256" key="3">
    <source>
        <dbReference type="ARBA" id="ARBA00023163"/>
    </source>
</evidence>
<evidence type="ECO:0000313" key="6">
    <source>
        <dbReference type="Proteomes" id="UP000824048"/>
    </source>
</evidence>
<dbReference type="Pfam" id="PF00356">
    <property type="entry name" value="LacI"/>
    <property type="match status" value="1"/>
</dbReference>
<dbReference type="InterPro" id="IPR028082">
    <property type="entry name" value="Peripla_BP_I"/>
</dbReference>
<dbReference type="PANTHER" id="PTHR30146">
    <property type="entry name" value="LACI-RELATED TRANSCRIPTIONAL REPRESSOR"/>
    <property type="match status" value="1"/>
</dbReference>
<dbReference type="CDD" id="cd01392">
    <property type="entry name" value="HTH_LacI"/>
    <property type="match status" value="1"/>
</dbReference>
<dbReference type="PANTHER" id="PTHR30146:SF149">
    <property type="entry name" value="HTH-TYPE TRANSCRIPTIONAL REGULATOR EBGR"/>
    <property type="match status" value="1"/>
</dbReference>
<dbReference type="PROSITE" id="PS00356">
    <property type="entry name" value="HTH_LACI_1"/>
    <property type="match status" value="1"/>
</dbReference>
<accession>A0A9D2ES54</accession>
<dbReference type="InterPro" id="IPR010982">
    <property type="entry name" value="Lambda_DNA-bd_dom_sf"/>
</dbReference>
<dbReference type="CDD" id="cd06267">
    <property type="entry name" value="PBP1_LacI_sugar_binding-like"/>
    <property type="match status" value="1"/>
</dbReference>
<evidence type="ECO:0000259" key="4">
    <source>
        <dbReference type="PROSITE" id="PS50932"/>
    </source>
</evidence>
<dbReference type="InterPro" id="IPR046335">
    <property type="entry name" value="LacI/GalR-like_sensor"/>
</dbReference>
<comment type="caution">
    <text evidence="5">The sequence shown here is derived from an EMBL/GenBank/DDBJ whole genome shotgun (WGS) entry which is preliminary data.</text>
</comment>
<feature type="domain" description="HTH lacI-type" evidence="4">
    <location>
        <begin position="3"/>
        <end position="57"/>
    </location>
</feature>
<evidence type="ECO:0000256" key="1">
    <source>
        <dbReference type="ARBA" id="ARBA00023015"/>
    </source>
</evidence>
<dbReference type="GO" id="GO:0003700">
    <property type="term" value="F:DNA-binding transcription factor activity"/>
    <property type="evidence" value="ECO:0007669"/>
    <property type="project" value="TreeGrafter"/>
</dbReference>
<organism evidence="5 6">
    <name type="scientific">Candidatus Gemmiger excrementigallinarum</name>
    <dbReference type="NCBI Taxonomy" id="2838609"/>
    <lineage>
        <taxon>Bacteria</taxon>
        <taxon>Bacillati</taxon>
        <taxon>Bacillota</taxon>
        <taxon>Clostridia</taxon>
        <taxon>Eubacteriales</taxon>
        <taxon>Gemmiger</taxon>
    </lineage>
</organism>
<dbReference type="SUPFAM" id="SSF47413">
    <property type="entry name" value="lambda repressor-like DNA-binding domains"/>
    <property type="match status" value="1"/>
</dbReference>
<name>A0A9D2ES54_9FIRM</name>
<dbReference type="Pfam" id="PF13377">
    <property type="entry name" value="Peripla_BP_3"/>
    <property type="match status" value="1"/>
</dbReference>
<keyword evidence="1" id="KW-0805">Transcription regulation</keyword>
<sequence>MAITIDDIAKEANVSIATVSRVINGSKTVSPELRNRVMEAVNRNHFRPNTFARALTTNKSNIIGIIVTDISNPVISSLVKGIHQVCQERGFTVMICESGGNKDNEKALLYRMEEQHSTGVLLAGVDIDQESVRTMLNLSYPVVLVTQEANDGKHAVTTVIHDNVSAIADAVRFLYANGHRRIAFIGGPERDYSNGSKRLEGFRQAAEELSLEIPDSYILHGNFTYESGADCMRRLYEENTELPTAVMACSDLMAIGAISCAGRLGLRVPDDLSIMGVDDSDLARYFSPALTTVRIPYFDEGKTAANVLFDLVESGMKTTGSITHIPHKVIRRFTVKDIR</sequence>
<dbReference type="PROSITE" id="PS50932">
    <property type="entry name" value="HTH_LACI_2"/>
    <property type="match status" value="1"/>
</dbReference>
<evidence type="ECO:0000313" key="5">
    <source>
        <dbReference type="EMBL" id="HIZ42496.1"/>
    </source>
</evidence>
<dbReference type="EMBL" id="DXBP01000050">
    <property type="protein sequence ID" value="HIZ42496.1"/>
    <property type="molecule type" value="Genomic_DNA"/>
</dbReference>
<dbReference type="InterPro" id="IPR000843">
    <property type="entry name" value="HTH_LacI"/>
</dbReference>
<keyword evidence="3" id="KW-0804">Transcription</keyword>
<dbReference type="Proteomes" id="UP000824048">
    <property type="component" value="Unassembled WGS sequence"/>
</dbReference>
<dbReference type="AlphaFoldDB" id="A0A9D2ES54"/>
<proteinExistence type="predicted"/>
<dbReference type="GO" id="GO:0000976">
    <property type="term" value="F:transcription cis-regulatory region binding"/>
    <property type="evidence" value="ECO:0007669"/>
    <property type="project" value="TreeGrafter"/>
</dbReference>
<evidence type="ECO:0000256" key="2">
    <source>
        <dbReference type="ARBA" id="ARBA00023125"/>
    </source>
</evidence>
<reference evidence="5" key="1">
    <citation type="journal article" date="2021" name="PeerJ">
        <title>Extensive microbial diversity within the chicken gut microbiome revealed by metagenomics and culture.</title>
        <authorList>
            <person name="Gilroy R."/>
            <person name="Ravi A."/>
            <person name="Getino M."/>
            <person name="Pursley I."/>
            <person name="Horton D.L."/>
            <person name="Alikhan N.F."/>
            <person name="Baker D."/>
            <person name="Gharbi K."/>
            <person name="Hall N."/>
            <person name="Watson M."/>
            <person name="Adriaenssens E.M."/>
            <person name="Foster-Nyarko E."/>
            <person name="Jarju S."/>
            <person name="Secka A."/>
            <person name="Antonio M."/>
            <person name="Oren A."/>
            <person name="Chaudhuri R.R."/>
            <person name="La Ragione R."/>
            <person name="Hildebrand F."/>
            <person name="Pallen M.J."/>
        </authorList>
    </citation>
    <scope>NUCLEOTIDE SEQUENCE</scope>
    <source>
        <strain evidence="5">ChiSxjej1B13-11774</strain>
    </source>
</reference>
<protein>
    <submittedName>
        <fullName evidence="5">LacI family transcriptional regulator</fullName>
    </submittedName>
</protein>
<dbReference type="PRINTS" id="PR00036">
    <property type="entry name" value="HTHLACI"/>
</dbReference>